<dbReference type="Pfam" id="PF19775">
    <property type="entry name" value="DUF6261"/>
    <property type="match status" value="1"/>
</dbReference>
<dbReference type="RefSeq" id="WP_131852694.1">
    <property type="nucleotide sequence ID" value="NZ_SKFH01000025.1"/>
</dbReference>
<proteinExistence type="predicted"/>
<dbReference type="EMBL" id="SKFH01000025">
    <property type="protein sequence ID" value="TCZ68614.1"/>
    <property type="molecule type" value="Genomic_DNA"/>
</dbReference>
<keyword evidence="1" id="KW-0175">Coiled coil</keyword>
<dbReference type="InterPro" id="IPR046228">
    <property type="entry name" value="DUF6261"/>
</dbReference>
<gene>
    <name evidence="2" type="ORF">E0486_13425</name>
</gene>
<comment type="caution">
    <text evidence="2">The sequence shown here is derived from an EMBL/GenBank/DDBJ whole genome shotgun (WGS) entry which is preliminary data.</text>
</comment>
<evidence type="ECO:0000313" key="2">
    <source>
        <dbReference type="EMBL" id="TCZ68614.1"/>
    </source>
</evidence>
<feature type="coiled-coil region" evidence="1">
    <location>
        <begin position="148"/>
        <end position="175"/>
    </location>
</feature>
<evidence type="ECO:0000256" key="1">
    <source>
        <dbReference type="SAM" id="Coils"/>
    </source>
</evidence>
<reference evidence="2 3" key="1">
    <citation type="submission" date="2019-03" db="EMBL/GenBank/DDBJ databases">
        <authorList>
            <person name="Kim M.K.M."/>
        </authorList>
    </citation>
    <scope>NUCLEOTIDE SEQUENCE [LARGE SCALE GENOMIC DNA]</scope>
    <source>
        <strain evidence="2 3">17J68-15</strain>
    </source>
</reference>
<dbReference type="AlphaFoldDB" id="A0A4R4DWJ2"/>
<accession>A0A4R4DWJ2</accession>
<keyword evidence="3" id="KW-1185">Reference proteome</keyword>
<dbReference type="Proteomes" id="UP000295164">
    <property type="component" value="Unassembled WGS sequence"/>
</dbReference>
<organism evidence="2 3">
    <name type="scientific">Flaviaesturariibacter aridisoli</name>
    <dbReference type="NCBI Taxonomy" id="2545761"/>
    <lineage>
        <taxon>Bacteria</taxon>
        <taxon>Pseudomonadati</taxon>
        <taxon>Bacteroidota</taxon>
        <taxon>Chitinophagia</taxon>
        <taxon>Chitinophagales</taxon>
        <taxon>Chitinophagaceae</taxon>
        <taxon>Flaviaestuariibacter</taxon>
    </lineage>
</organism>
<protein>
    <submittedName>
        <fullName evidence="2">Uncharacterized protein</fullName>
    </submittedName>
</protein>
<dbReference type="OrthoDB" id="1150508at2"/>
<sequence>MIHKIQLLFLRVDETIQFLPQLRAQFDGARNLPPTIVALLAELSTLESDLDRLFKRDTVKALTETAMKEDEIRDARLSNLYGLVAIHAEDPDPALAAAAARIQQVLDKYGSLSAVSKAGLNAESAIVSNLLADLARPECAAAVAAFGLERWLTALKAANDAVNEAMLERARLNAEMDLPFKMKDKRQEARRVYTKLLEKCVHFAEESANAEPWPALVPKINAITADYDRLIAARKGRAAAAAAEEHV</sequence>
<evidence type="ECO:0000313" key="3">
    <source>
        <dbReference type="Proteomes" id="UP000295164"/>
    </source>
</evidence>
<name>A0A4R4DWJ2_9BACT</name>